<reference evidence="1 2" key="1">
    <citation type="journal article" date="2020" name="BMC Genomics">
        <title>Intraspecific diversification of the crop wild relative Brassica cretica Lam. using demographic model selection.</title>
        <authorList>
            <person name="Kioukis A."/>
            <person name="Michalopoulou V.A."/>
            <person name="Briers L."/>
            <person name="Pirintsos S."/>
            <person name="Studholme D.J."/>
            <person name="Pavlidis P."/>
            <person name="Sarris P.F."/>
        </authorList>
    </citation>
    <scope>NUCLEOTIDE SEQUENCE [LARGE SCALE GENOMIC DNA]</scope>
    <source>
        <strain evidence="2">cv. PFS-1207/04</strain>
    </source>
</reference>
<keyword evidence="2" id="KW-1185">Reference proteome</keyword>
<organism evidence="1 2">
    <name type="scientific">Brassica cretica</name>
    <name type="common">Mustard</name>
    <dbReference type="NCBI Taxonomy" id="69181"/>
    <lineage>
        <taxon>Eukaryota</taxon>
        <taxon>Viridiplantae</taxon>
        <taxon>Streptophyta</taxon>
        <taxon>Embryophyta</taxon>
        <taxon>Tracheophyta</taxon>
        <taxon>Spermatophyta</taxon>
        <taxon>Magnoliopsida</taxon>
        <taxon>eudicotyledons</taxon>
        <taxon>Gunneridae</taxon>
        <taxon>Pentapetalae</taxon>
        <taxon>rosids</taxon>
        <taxon>malvids</taxon>
        <taxon>Brassicales</taxon>
        <taxon>Brassicaceae</taxon>
        <taxon>Brassiceae</taxon>
        <taxon>Brassica</taxon>
    </lineage>
</organism>
<accession>A0ABQ7DUZ3</accession>
<comment type="caution">
    <text evidence="1">The sequence shown here is derived from an EMBL/GenBank/DDBJ whole genome shotgun (WGS) entry which is preliminary data.</text>
</comment>
<dbReference type="EMBL" id="QGKV02000649">
    <property type="protein sequence ID" value="KAF3581868.1"/>
    <property type="molecule type" value="Genomic_DNA"/>
</dbReference>
<protein>
    <submittedName>
        <fullName evidence="1">Uncharacterized protein</fullName>
    </submittedName>
</protein>
<sequence>MARWGVWSVETSGLLGGHPADEERLALVEHLTVKGRLVRHSNTFGPKGHMRQRERWYIWRREVHMVHLTLEGASGTSGTSITGMIQVKVEIC</sequence>
<evidence type="ECO:0000313" key="2">
    <source>
        <dbReference type="Proteomes" id="UP000266723"/>
    </source>
</evidence>
<proteinExistence type="predicted"/>
<dbReference type="Proteomes" id="UP000266723">
    <property type="component" value="Unassembled WGS sequence"/>
</dbReference>
<evidence type="ECO:0000313" key="1">
    <source>
        <dbReference type="EMBL" id="KAF3581868.1"/>
    </source>
</evidence>
<name>A0ABQ7DUZ3_BRACR</name>
<gene>
    <name evidence="1" type="ORF">DY000_02029533</name>
</gene>